<proteinExistence type="predicted"/>
<evidence type="ECO:0000313" key="3">
    <source>
        <dbReference type="Proteomes" id="UP000008914"/>
    </source>
</evidence>
<reference evidence="2 3" key="1">
    <citation type="journal article" date="2010" name="Stand. Genomic Sci.">
        <title>Complete genome sequence of Intrasporangium calvum type strain (7 KIP).</title>
        <authorList>
            <person name="Del Rio T.G."/>
            <person name="Chertkov O."/>
            <person name="Yasawong M."/>
            <person name="Lucas S."/>
            <person name="Deshpande S."/>
            <person name="Cheng J.F."/>
            <person name="Detter C."/>
            <person name="Tapia R."/>
            <person name="Han C."/>
            <person name="Goodwin L."/>
            <person name="Pitluck S."/>
            <person name="Liolios K."/>
            <person name="Ivanova N."/>
            <person name="Mavromatis K."/>
            <person name="Pati A."/>
            <person name="Chen A."/>
            <person name="Palaniappan K."/>
            <person name="Land M."/>
            <person name="Hauser L."/>
            <person name="Chang Y.J."/>
            <person name="Jeffries C.D."/>
            <person name="Rohde M."/>
            <person name="Pukall R."/>
            <person name="Sikorski J."/>
            <person name="Goker M."/>
            <person name="Woyke T."/>
            <person name="Bristow J."/>
            <person name="Eisen J.A."/>
            <person name="Markowitz V."/>
            <person name="Hugenholtz P."/>
            <person name="Kyrpides N.C."/>
            <person name="Klenk H.P."/>
            <person name="Lapidus A."/>
        </authorList>
    </citation>
    <scope>NUCLEOTIDE SEQUENCE [LARGE SCALE GENOMIC DNA]</scope>
    <source>
        <strain evidence="3">ATCC 23552 / DSM 43043 / JCM 3097 / NBRC 12989 / 7 KIP</strain>
    </source>
</reference>
<evidence type="ECO:0000256" key="1">
    <source>
        <dbReference type="SAM" id="SignalP"/>
    </source>
</evidence>
<dbReference type="KEGG" id="ica:Intca_0400"/>
<protein>
    <submittedName>
        <fullName evidence="2">Hydrogenase (NiFe) small subunit HydA</fullName>
    </submittedName>
</protein>
<evidence type="ECO:0000313" key="2">
    <source>
        <dbReference type="EMBL" id="ADU46949.1"/>
    </source>
</evidence>
<dbReference type="OrthoDB" id="9908074at2"/>
<accession>E6S845</accession>
<sequence>MKQAIGAAAVISLAAVLHVSASIGASAHNRAHIILPSGECLIVGSEKSVTLPDGSLHDLRPETYPADEIGTAYAADEGNSFLLKGACP</sequence>
<keyword evidence="3" id="KW-1185">Reference proteome</keyword>
<dbReference type="AlphaFoldDB" id="E6S845"/>
<name>E6S845_INTC7</name>
<dbReference type="eggNOG" id="ENOG5032323">
    <property type="taxonomic scope" value="Bacteria"/>
</dbReference>
<keyword evidence="1" id="KW-0732">Signal</keyword>
<dbReference type="Proteomes" id="UP000008914">
    <property type="component" value="Chromosome"/>
</dbReference>
<dbReference type="HOGENOM" id="CLU_2464884_0_0_11"/>
<dbReference type="RefSeq" id="WP_013491270.1">
    <property type="nucleotide sequence ID" value="NC_014830.1"/>
</dbReference>
<organism evidence="2 3">
    <name type="scientific">Intrasporangium calvum (strain ATCC 23552 / DSM 43043 / JCM 3097 / NBRC 12989 / NCIMB 10167 / NRRL B-3866 / 7 KIP)</name>
    <dbReference type="NCBI Taxonomy" id="710696"/>
    <lineage>
        <taxon>Bacteria</taxon>
        <taxon>Bacillati</taxon>
        <taxon>Actinomycetota</taxon>
        <taxon>Actinomycetes</taxon>
        <taxon>Micrococcales</taxon>
        <taxon>Intrasporangiaceae</taxon>
        <taxon>Intrasporangium</taxon>
    </lineage>
</organism>
<dbReference type="EMBL" id="CP002343">
    <property type="protein sequence ID" value="ADU46949.1"/>
    <property type="molecule type" value="Genomic_DNA"/>
</dbReference>
<gene>
    <name evidence="2" type="ordered locus">Intca_0400</name>
</gene>
<feature type="signal peptide" evidence="1">
    <location>
        <begin position="1"/>
        <end position="27"/>
    </location>
</feature>
<feature type="chain" id="PRO_5039689381" evidence="1">
    <location>
        <begin position="28"/>
        <end position="88"/>
    </location>
</feature>